<evidence type="ECO:0000259" key="1">
    <source>
        <dbReference type="Pfam" id="PF00557"/>
    </source>
</evidence>
<protein>
    <submittedName>
        <fullName evidence="2">Peptidase M24</fullName>
    </submittedName>
</protein>
<feature type="domain" description="Peptidase M24" evidence="1">
    <location>
        <begin position="150"/>
        <end position="352"/>
    </location>
</feature>
<dbReference type="AlphaFoldDB" id="G7V8K5"/>
<organism evidence="2 3">
    <name type="scientific">Thermovirga lienii (strain ATCC BAA-1197 / DSM 17291 / Cas60314)</name>
    <dbReference type="NCBI Taxonomy" id="580340"/>
    <lineage>
        <taxon>Bacteria</taxon>
        <taxon>Thermotogati</taxon>
        <taxon>Synergistota</taxon>
        <taxon>Synergistia</taxon>
        <taxon>Synergistales</taxon>
        <taxon>Thermovirgaceae</taxon>
        <taxon>Thermovirga</taxon>
    </lineage>
</organism>
<dbReference type="SUPFAM" id="SSF55920">
    <property type="entry name" value="Creatinase/aminopeptidase"/>
    <property type="match status" value="1"/>
</dbReference>
<dbReference type="STRING" id="580340.Tlie_1744"/>
<keyword evidence="3" id="KW-1185">Reference proteome</keyword>
<dbReference type="Gene3D" id="3.90.230.10">
    <property type="entry name" value="Creatinase/methionine aminopeptidase superfamily"/>
    <property type="match status" value="1"/>
</dbReference>
<dbReference type="CDD" id="cd01092">
    <property type="entry name" value="APP-like"/>
    <property type="match status" value="1"/>
</dbReference>
<dbReference type="EMBL" id="CP003096">
    <property type="protein sequence ID" value="AER67466.1"/>
    <property type="molecule type" value="Genomic_DNA"/>
</dbReference>
<dbReference type="eggNOG" id="COG0006">
    <property type="taxonomic scope" value="Bacteria"/>
</dbReference>
<dbReference type="KEGG" id="tli:Tlie_1744"/>
<evidence type="ECO:0000313" key="3">
    <source>
        <dbReference type="Proteomes" id="UP000005868"/>
    </source>
</evidence>
<proteinExistence type="predicted"/>
<reference evidence="3" key="1">
    <citation type="submission" date="2011-10" db="EMBL/GenBank/DDBJ databases">
        <title>The complete genome of chromosome of Thermovirga lienii DSM 17291.</title>
        <authorList>
            <consortium name="US DOE Joint Genome Institute (JGI-PGF)"/>
            <person name="Lucas S."/>
            <person name="Copeland A."/>
            <person name="Lapidus A."/>
            <person name="Glavina del Rio T."/>
            <person name="Dalin E."/>
            <person name="Tice H."/>
            <person name="Bruce D."/>
            <person name="Goodwin L."/>
            <person name="Pitluck S."/>
            <person name="Peters L."/>
            <person name="Mikhailova N."/>
            <person name="Saunders E."/>
            <person name="Kyrpides N."/>
            <person name="Mavromatis K."/>
            <person name="Ivanova N."/>
            <person name="Last F.I."/>
            <person name="Brettin T."/>
            <person name="Detter J.C."/>
            <person name="Han C."/>
            <person name="Larimer F."/>
            <person name="Land M."/>
            <person name="Hauser L."/>
            <person name="Markowitz V."/>
            <person name="Cheng J.-F."/>
            <person name="Hugenholtz P."/>
            <person name="Woyke T."/>
            <person name="Wu D."/>
            <person name="Spring S."/>
            <person name="Schroeder M."/>
            <person name="Brambilla E.-M."/>
            <person name="Klenk H.-P."/>
            <person name="Eisen J.A."/>
        </authorList>
    </citation>
    <scope>NUCLEOTIDE SEQUENCE [LARGE SCALE GENOMIC DNA]</scope>
    <source>
        <strain evidence="3">ATCC BAA-1197 / DSM 17291 / Cas60314</strain>
    </source>
</reference>
<dbReference type="Gene3D" id="3.40.350.10">
    <property type="entry name" value="Creatinase/prolidase N-terminal domain"/>
    <property type="match status" value="1"/>
</dbReference>
<dbReference type="HOGENOM" id="CLU_017266_4_1_0"/>
<name>G7V8K5_THELD</name>
<dbReference type="PANTHER" id="PTHR46112">
    <property type="entry name" value="AMINOPEPTIDASE"/>
    <property type="match status" value="1"/>
</dbReference>
<dbReference type="PANTHER" id="PTHR46112:SF3">
    <property type="entry name" value="AMINOPEPTIDASE YPDF"/>
    <property type="match status" value="1"/>
</dbReference>
<sequence>MHLNFNNKLASAALEIKKAGCDALLMGPSADLEYLFGLSVHKCERFNGVFLLATGEVFGVVSKLYLEEFKRALPSGTKIYEWADEEWFFEALERAFKEWGFGEGTKIAVNDGVAAMDAVEIANRHGVHLVNGWQMLEPLRLIKSQEEIAKLKKAGEITDRALEALLSFIRPGRKEKEIRRKLLELMDDLGATSASFPPIVARGEHASMPHYTGGDGVIRERDTLLIDFGCRFEGYCSDMTRTLFIGEPDPEIRKLYEIVRRAQEEGEKHVRPGVTAEFVDEVARKVIVKAGYGMYFNNRVGHGIGIAIHEAPYIMRGNRTPLQKGMTFSVEPGIYIPGKVGIRIENCVFVTDEGCQSFTSFPKELVILSS</sequence>
<dbReference type="InterPro" id="IPR029149">
    <property type="entry name" value="Creatin/AminoP/Spt16_N"/>
</dbReference>
<reference evidence="2 3" key="2">
    <citation type="journal article" date="2012" name="Stand. Genomic Sci.">
        <title>Genome sequence of the moderately thermophilic, amino-acid-degrading and sulfur-reducing bacterium Thermovirga lienii type strain (Cas60314(T)).</title>
        <authorList>
            <person name="Goker M."/>
            <person name="Saunders E."/>
            <person name="Lapidus A."/>
            <person name="Nolan M."/>
            <person name="Lucas S."/>
            <person name="Hammon N."/>
            <person name="Deshpande S."/>
            <person name="Cheng J.F."/>
            <person name="Han C."/>
            <person name="Tapia R."/>
            <person name="Goodwin L.A."/>
            <person name="Pitluck S."/>
            <person name="Liolios K."/>
            <person name="Mavromatis K."/>
            <person name="Pagani I."/>
            <person name="Ivanova N."/>
            <person name="Mikhailova N."/>
            <person name="Pati A."/>
            <person name="Chen A."/>
            <person name="Palaniappan K."/>
            <person name="Land M."/>
            <person name="Chang Y.J."/>
            <person name="Jeffries C.D."/>
            <person name="Brambilla E.M."/>
            <person name="Rohde M."/>
            <person name="Spring S."/>
            <person name="Detter J.C."/>
            <person name="Woyke T."/>
            <person name="Bristow J."/>
            <person name="Eisen J.A."/>
            <person name="Markowitz V."/>
            <person name="Hugenholtz P."/>
            <person name="Kyrpides N.C."/>
            <person name="Klenk H.P."/>
        </authorList>
    </citation>
    <scope>NUCLEOTIDE SEQUENCE [LARGE SCALE GENOMIC DNA]</scope>
    <source>
        <strain evidence="3">ATCC BAA-1197 / DSM 17291 / Cas60314</strain>
    </source>
</reference>
<dbReference type="InterPro" id="IPR050659">
    <property type="entry name" value="Peptidase_M24B"/>
</dbReference>
<dbReference type="Proteomes" id="UP000005868">
    <property type="component" value="Chromosome"/>
</dbReference>
<accession>G7V8K5</accession>
<dbReference type="InterPro" id="IPR000994">
    <property type="entry name" value="Pept_M24"/>
</dbReference>
<dbReference type="Pfam" id="PF00557">
    <property type="entry name" value="Peptidase_M24"/>
    <property type="match status" value="1"/>
</dbReference>
<dbReference type="OrthoDB" id="9806388at2"/>
<dbReference type="SUPFAM" id="SSF53092">
    <property type="entry name" value="Creatinase/prolidase N-terminal domain"/>
    <property type="match status" value="1"/>
</dbReference>
<gene>
    <name evidence="2" type="ordered locus">Tlie_1744</name>
</gene>
<evidence type="ECO:0000313" key="2">
    <source>
        <dbReference type="EMBL" id="AER67466.1"/>
    </source>
</evidence>
<dbReference type="InterPro" id="IPR036005">
    <property type="entry name" value="Creatinase/aminopeptidase-like"/>
</dbReference>